<dbReference type="EMBL" id="JAIWIU010000103">
    <property type="protein sequence ID" value="MCA2017367.1"/>
    <property type="molecule type" value="Genomic_DNA"/>
</dbReference>
<dbReference type="GO" id="GO:0004497">
    <property type="term" value="F:monooxygenase activity"/>
    <property type="evidence" value="ECO:0007669"/>
    <property type="project" value="UniProtKB-KW"/>
</dbReference>
<dbReference type="Pfam" id="PF03992">
    <property type="entry name" value="ABM"/>
    <property type="match status" value="1"/>
</dbReference>
<dbReference type="InterPro" id="IPR011008">
    <property type="entry name" value="Dimeric_a/b-barrel"/>
</dbReference>
<feature type="non-terminal residue" evidence="2">
    <location>
        <position position="62"/>
    </location>
</feature>
<keyword evidence="2" id="KW-0560">Oxidoreductase</keyword>
<evidence type="ECO:0000259" key="1">
    <source>
        <dbReference type="Pfam" id="PF03992"/>
    </source>
</evidence>
<accession>A0ABS7YQM9</accession>
<proteinExistence type="predicted"/>
<protein>
    <submittedName>
        <fullName evidence="2">Antibiotic biosynthesis monooxygenase</fullName>
    </submittedName>
</protein>
<dbReference type="Gene3D" id="3.30.70.100">
    <property type="match status" value="1"/>
</dbReference>
<gene>
    <name evidence="2" type="ORF">LDJ79_14680</name>
</gene>
<feature type="domain" description="ABM" evidence="1">
    <location>
        <begin position="5"/>
        <end position="62"/>
    </location>
</feature>
<reference evidence="3" key="1">
    <citation type="submission" date="2023-07" db="EMBL/GenBank/DDBJ databases">
        <title>Molecular identification of indigenous halophilic bacteria isolated from red sea cost, biodegradation of synthetic dyes and assessment of degraded metabolite toxicity.</title>
        <authorList>
            <person name="Chaieb K."/>
            <person name="Altayb H.N."/>
        </authorList>
    </citation>
    <scope>NUCLEOTIDE SEQUENCE [LARGE SCALE GENOMIC DNA]</scope>
    <source>
        <strain evidence="3">K20</strain>
    </source>
</reference>
<evidence type="ECO:0000313" key="3">
    <source>
        <dbReference type="Proteomes" id="UP001199044"/>
    </source>
</evidence>
<evidence type="ECO:0000313" key="2">
    <source>
        <dbReference type="EMBL" id="MCA2017367.1"/>
    </source>
</evidence>
<dbReference type="Proteomes" id="UP001199044">
    <property type="component" value="Unassembled WGS sequence"/>
</dbReference>
<sequence>MDKVVLTGYILVPADDLAAVQQELLVHKALTRAEAGCLVFEVTQNADNPLRFDVYEEFIDAA</sequence>
<comment type="caution">
    <text evidence="2">The sequence shown here is derived from an EMBL/GenBank/DDBJ whole genome shotgun (WGS) entry which is preliminary data.</text>
</comment>
<name>A0ABS7YQM9_9VIBR</name>
<keyword evidence="3" id="KW-1185">Reference proteome</keyword>
<dbReference type="RefSeq" id="WP_225251111.1">
    <property type="nucleotide sequence ID" value="NZ_JAIWIU010000103.1"/>
</dbReference>
<organism evidence="2 3">
    <name type="scientific">Vibrio tritonius</name>
    <dbReference type="NCBI Taxonomy" id="1435069"/>
    <lineage>
        <taxon>Bacteria</taxon>
        <taxon>Pseudomonadati</taxon>
        <taxon>Pseudomonadota</taxon>
        <taxon>Gammaproteobacteria</taxon>
        <taxon>Vibrionales</taxon>
        <taxon>Vibrionaceae</taxon>
        <taxon>Vibrio</taxon>
    </lineage>
</organism>
<keyword evidence="2" id="KW-0503">Monooxygenase</keyword>
<dbReference type="InterPro" id="IPR007138">
    <property type="entry name" value="ABM_dom"/>
</dbReference>
<dbReference type="SUPFAM" id="SSF54909">
    <property type="entry name" value="Dimeric alpha+beta barrel"/>
    <property type="match status" value="1"/>
</dbReference>